<evidence type="ECO:0000313" key="3">
    <source>
        <dbReference type="Proteomes" id="UP000245119"/>
    </source>
</evidence>
<name>A0A2T7PH08_POMCA</name>
<keyword evidence="3" id="KW-1185">Reference proteome</keyword>
<evidence type="ECO:0000256" key="1">
    <source>
        <dbReference type="SAM" id="MobiDB-lite"/>
    </source>
</evidence>
<gene>
    <name evidence="2" type="ORF">C0Q70_08133</name>
</gene>
<sequence>MDTDDEPLIMDGSCPLTTQPTPVVQPYFDNPPPGYYPPSSPYGPVPGAPINHHTTTTVIINQPSPMTVAGPRLWSSDLCSCCDDMGIWINHERLLCDLLLRNLFPLSNGKRDGADQEFL</sequence>
<evidence type="ECO:0000313" key="2">
    <source>
        <dbReference type="EMBL" id="PVD32688.1"/>
    </source>
</evidence>
<feature type="compositionally biased region" description="Low complexity" evidence="1">
    <location>
        <begin position="17"/>
        <end position="26"/>
    </location>
</feature>
<reference evidence="2 3" key="1">
    <citation type="submission" date="2018-04" db="EMBL/GenBank/DDBJ databases">
        <title>The genome of golden apple snail Pomacea canaliculata provides insight into stress tolerance and invasive adaptation.</title>
        <authorList>
            <person name="Liu C."/>
            <person name="Liu B."/>
            <person name="Ren Y."/>
            <person name="Zhang Y."/>
            <person name="Wang H."/>
            <person name="Li S."/>
            <person name="Jiang F."/>
            <person name="Yin L."/>
            <person name="Zhang G."/>
            <person name="Qian W."/>
            <person name="Fan W."/>
        </authorList>
    </citation>
    <scope>NUCLEOTIDE SEQUENCE [LARGE SCALE GENOMIC DNA]</scope>
    <source>
        <strain evidence="2">SZHN2017</strain>
        <tissue evidence="2">Muscle</tissue>
    </source>
</reference>
<dbReference type="EMBL" id="PZQS01000004">
    <property type="protein sequence ID" value="PVD32688.1"/>
    <property type="molecule type" value="Genomic_DNA"/>
</dbReference>
<organism evidence="2 3">
    <name type="scientific">Pomacea canaliculata</name>
    <name type="common">Golden apple snail</name>
    <dbReference type="NCBI Taxonomy" id="400727"/>
    <lineage>
        <taxon>Eukaryota</taxon>
        <taxon>Metazoa</taxon>
        <taxon>Spiralia</taxon>
        <taxon>Lophotrochozoa</taxon>
        <taxon>Mollusca</taxon>
        <taxon>Gastropoda</taxon>
        <taxon>Caenogastropoda</taxon>
        <taxon>Architaenioglossa</taxon>
        <taxon>Ampullarioidea</taxon>
        <taxon>Ampullariidae</taxon>
        <taxon>Pomacea</taxon>
    </lineage>
</organism>
<accession>A0A2T7PH08</accession>
<comment type="caution">
    <text evidence="2">The sequence shown here is derived from an EMBL/GenBank/DDBJ whole genome shotgun (WGS) entry which is preliminary data.</text>
</comment>
<dbReference type="AlphaFoldDB" id="A0A2T7PH08"/>
<dbReference type="Proteomes" id="UP000245119">
    <property type="component" value="Linkage Group LG4"/>
</dbReference>
<proteinExistence type="predicted"/>
<feature type="region of interest" description="Disordered" evidence="1">
    <location>
        <begin position="1"/>
        <end position="30"/>
    </location>
</feature>
<protein>
    <submittedName>
        <fullName evidence="2">Uncharacterized protein</fullName>
    </submittedName>
</protein>